<comment type="caution">
    <text evidence="4">The sequence shown here is derived from an EMBL/GenBank/DDBJ whole genome shotgun (WGS) entry which is preliminary data.</text>
</comment>
<dbReference type="PANTHER" id="PTHR24320">
    <property type="entry name" value="RETINOL DEHYDROGENASE"/>
    <property type="match status" value="1"/>
</dbReference>
<dbReference type="STRING" id="1392250.A0A2I2G3A5"/>
<evidence type="ECO:0000256" key="2">
    <source>
        <dbReference type="ARBA" id="ARBA00022857"/>
    </source>
</evidence>
<dbReference type="PRINTS" id="PR00081">
    <property type="entry name" value="GDHRDH"/>
</dbReference>
<dbReference type="RefSeq" id="XP_024702639.1">
    <property type="nucleotide sequence ID" value="XM_024844600.1"/>
</dbReference>
<keyword evidence="5" id="KW-1185">Reference proteome</keyword>
<dbReference type="InterPro" id="IPR002347">
    <property type="entry name" value="SDR_fam"/>
</dbReference>
<dbReference type="EMBL" id="MSFO01000006">
    <property type="protein sequence ID" value="PLB47337.1"/>
    <property type="molecule type" value="Genomic_DNA"/>
</dbReference>
<dbReference type="GO" id="GO:0016491">
    <property type="term" value="F:oxidoreductase activity"/>
    <property type="evidence" value="ECO:0007669"/>
    <property type="project" value="UniProtKB-KW"/>
</dbReference>
<proteinExistence type="inferred from homology"/>
<dbReference type="Gene3D" id="3.40.50.720">
    <property type="entry name" value="NAD(P)-binding Rossmann-like Domain"/>
    <property type="match status" value="1"/>
</dbReference>
<dbReference type="PANTHER" id="PTHR24320:SF272">
    <property type="entry name" value="NAD(P)-BINDING ROSSMANN-FOLD SUPERFAMILY PROTEIN"/>
    <property type="match status" value="1"/>
</dbReference>
<evidence type="ECO:0000256" key="1">
    <source>
        <dbReference type="ARBA" id="ARBA00006484"/>
    </source>
</evidence>
<reference evidence="4 5" key="1">
    <citation type="submission" date="2016-12" db="EMBL/GenBank/DDBJ databases">
        <title>The genomes of Aspergillus section Nigri reveals drivers in fungal speciation.</title>
        <authorList>
            <consortium name="DOE Joint Genome Institute"/>
            <person name="Vesth T.C."/>
            <person name="Nybo J."/>
            <person name="Theobald S."/>
            <person name="Brandl J."/>
            <person name="Frisvad J.C."/>
            <person name="Nielsen K.F."/>
            <person name="Lyhne E.K."/>
            <person name="Kogle M.E."/>
            <person name="Kuo A."/>
            <person name="Riley R."/>
            <person name="Clum A."/>
            <person name="Nolan M."/>
            <person name="Lipzen A."/>
            <person name="Salamov A."/>
            <person name="Henrissat B."/>
            <person name="Wiebenga A."/>
            <person name="De Vries R.P."/>
            <person name="Grigoriev I.V."/>
            <person name="Mortensen U.H."/>
            <person name="Andersen M.R."/>
            <person name="Baker S.E."/>
        </authorList>
    </citation>
    <scope>NUCLEOTIDE SEQUENCE [LARGE SCALE GENOMIC DNA]</scope>
    <source>
        <strain evidence="4 5">IBT 23096</strain>
    </source>
</reference>
<sequence>MSTTTTPPRPTALSIIQSENMASRLTDKVVVITGISSGIGIEIVRALATTDATMYLLARDTLKAQHALGAIFNPSRMHLVQVDQSSLSSVRAAGSYILSRTRTVNILINNAGVMAVPERRVTEDGVEMQFGVNHLSHFLLFQVLKDAMLAATEQGEFCSRVVNVSASGHRIHGLNAPGEYGFEKGGYEPWKAYAQSKTANIYMANELERRYGGVGIHATSVHPGLVDTPLGRYLPAEHVEAMLRNEAVMRALKSPEEGAATTVWAAVGREWEGRGGRYLADCREAEWGPDDGDRMSSAYTGHTYCPREEGRLWRDSLEMVGLEDVE</sequence>
<evidence type="ECO:0000313" key="5">
    <source>
        <dbReference type="Proteomes" id="UP000234275"/>
    </source>
</evidence>
<dbReference type="Proteomes" id="UP000234275">
    <property type="component" value="Unassembled WGS sequence"/>
</dbReference>
<evidence type="ECO:0000256" key="3">
    <source>
        <dbReference type="ARBA" id="ARBA00023002"/>
    </source>
</evidence>
<keyword evidence="2" id="KW-0521">NADP</keyword>
<keyword evidence="3" id="KW-0560">Oxidoreductase</keyword>
<name>A0A2I2G3A5_9EURO</name>
<comment type="similarity">
    <text evidence="1">Belongs to the short-chain dehydrogenases/reductases (SDR) family.</text>
</comment>
<dbReference type="InterPro" id="IPR036291">
    <property type="entry name" value="NAD(P)-bd_dom_sf"/>
</dbReference>
<evidence type="ECO:0000313" key="4">
    <source>
        <dbReference type="EMBL" id="PLB47337.1"/>
    </source>
</evidence>
<dbReference type="SUPFAM" id="SSF51735">
    <property type="entry name" value="NAD(P)-binding Rossmann-fold domains"/>
    <property type="match status" value="1"/>
</dbReference>
<accession>A0A2I2G3A5</accession>
<dbReference type="AlphaFoldDB" id="A0A2I2G3A5"/>
<gene>
    <name evidence="4" type="ORF">P170DRAFT_363718</name>
</gene>
<organism evidence="4 5">
    <name type="scientific">Aspergillus steynii IBT 23096</name>
    <dbReference type="NCBI Taxonomy" id="1392250"/>
    <lineage>
        <taxon>Eukaryota</taxon>
        <taxon>Fungi</taxon>
        <taxon>Dikarya</taxon>
        <taxon>Ascomycota</taxon>
        <taxon>Pezizomycotina</taxon>
        <taxon>Eurotiomycetes</taxon>
        <taxon>Eurotiomycetidae</taxon>
        <taxon>Eurotiales</taxon>
        <taxon>Aspergillaceae</taxon>
        <taxon>Aspergillus</taxon>
        <taxon>Aspergillus subgen. Circumdati</taxon>
    </lineage>
</organism>
<dbReference type="VEuPathDB" id="FungiDB:P170DRAFT_363718"/>
<dbReference type="OrthoDB" id="191139at2759"/>
<dbReference type="GeneID" id="36552300"/>
<dbReference type="Pfam" id="PF00106">
    <property type="entry name" value="adh_short"/>
    <property type="match status" value="1"/>
</dbReference>
<protein>
    <submittedName>
        <fullName evidence="4">Putative short-chain dehydrogenase/reductase</fullName>
    </submittedName>
</protein>